<comment type="caution">
    <text evidence="1">The sequence shown here is derived from an EMBL/GenBank/DDBJ whole genome shotgun (WGS) entry which is preliminary data.</text>
</comment>
<accession>A0A161QMY5</accession>
<reference evidence="1 2" key="1">
    <citation type="submission" date="2015-09" db="EMBL/GenBank/DDBJ databases">
        <title>Bacillus cereus food isolates.</title>
        <authorList>
            <person name="Boekhorst J."/>
        </authorList>
    </citation>
    <scope>NUCLEOTIDE SEQUENCE [LARGE SCALE GENOMIC DNA]</scope>
    <source>
        <strain evidence="1 2">B4082</strain>
    </source>
</reference>
<name>A0A161QMY5_BACCE</name>
<dbReference type="EMBL" id="LJKA01000073">
    <property type="protein sequence ID" value="KZD27688.1"/>
    <property type="molecule type" value="Genomic_DNA"/>
</dbReference>
<dbReference type="PATRIC" id="fig|1396.539.peg.5848"/>
<protein>
    <submittedName>
        <fullName evidence="1">Uncharacterized protein</fullName>
    </submittedName>
</protein>
<evidence type="ECO:0000313" key="1">
    <source>
        <dbReference type="EMBL" id="KZD27688.1"/>
    </source>
</evidence>
<sequence length="251" mass="29172">MLALTKTIFNSDLLQGISISLEVNKITEETDYLDHELEKTKINNRINFDIFGLEIDNWSFDKKNEKEHLGTITITLIDDDWINRRNQLSTYEPVDRPDFLATNDFEDLYKKTALRPKYAKEYIFVEKSSGEKAVLVEGRIAKIEELCLAPQHNNDGTLKKVIMELSRYLEKFFKVDFIEIHSLLTLNNELQEVWENLESKEDAAGNIRVIYWGIPTIDMQLFKGLGFAESLNKVLIGKIPIIQNNLMEIRI</sequence>
<dbReference type="AlphaFoldDB" id="A0A161QMY5"/>
<organism evidence="1 2">
    <name type="scientific">Bacillus cereus</name>
    <dbReference type="NCBI Taxonomy" id="1396"/>
    <lineage>
        <taxon>Bacteria</taxon>
        <taxon>Bacillati</taxon>
        <taxon>Bacillota</taxon>
        <taxon>Bacilli</taxon>
        <taxon>Bacillales</taxon>
        <taxon>Bacillaceae</taxon>
        <taxon>Bacillus</taxon>
        <taxon>Bacillus cereus group</taxon>
    </lineage>
</organism>
<dbReference type="Proteomes" id="UP000076501">
    <property type="component" value="Unassembled WGS sequence"/>
</dbReference>
<evidence type="ECO:0000313" key="2">
    <source>
        <dbReference type="Proteomes" id="UP000076501"/>
    </source>
</evidence>
<proteinExistence type="predicted"/>
<gene>
    <name evidence="1" type="ORF">B4082_5225</name>
</gene>